<dbReference type="InterPro" id="IPR003819">
    <property type="entry name" value="TauD/TfdA-like"/>
</dbReference>
<gene>
    <name evidence="4" type="ORF">VPR01S_04_01260</name>
</gene>
<dbReference type="InterPro" id="IPR050411">
    <property type="entry name" value="AlphaKG_dependent_hydroxylases"/>
</dbReference>
<organism evidence="4 5">
    <name type="scientific">Vibrio proteolyticus NBRC 13287</name>
    <dbReference type="NCBI Taxonomy" id="1219065"/>
    <lineage>
        <taxon>Bacteria</taxon>
        <taxon>Pseudomonadati</taxon>
        <taxon>Pseudomonadota</taxon>
        <taxon>Gammaproteobacteria</taxon>
        <taxon>Vibrionales</taxon>
        <taxon>Vibrionaceae</taxon>
        <taxon>Vibrio</taxon>
    </lineage>
</organism>
<evidence type="ECO:0000259" key="3">
    <source>
        <dbReference type="Pfam" id="PF02668"/>
    </source>
</evidence>
<comment type="cofactor">
    <cofactor evidence="1">
        <name>Fe(2+)</name>
        <dbReference type="ChEBI" id="CHEBI:29033"/>
    </cofactor>
</comment>
<dbReference type="EMBL" id="BATJ01000004">
    <property type="protein sequence ID" value="GAD66521.1"/>
    <property type="molecule type" value="Genomic_DNA"/>
</dbReference>
<proteinExistence type="predicted"/>
<dbReference type="Proteomes" id="UP000016570">
    <property type="component" value="Unassembled WGS sequence"/>
</dbReference>
<dbReference type="GO" id="GO:0016706">
    <property type="term" value="F:2-oxoglutarate-dependent dioxygenase activity"/>
    <property type="evidence" value="ECO:0007669"/>
    <property type="project" value="UniProtKB-ARBA"/>
</dbReference>
<evidence type="ECO:0000256" key="1">
    <source>
        <dbReference type="ARBA" id="ARBA00001954"/>
    </source>
</evidence>
<sequence length="278" mass="32340">MNYQVTQLSPFGVKIEAAQAGLPVSVVPISLLRELFIEHQLVLLRGFKAFDQAEQFADYCELWGEISLWPFGKVLDLVQQAQPADHIFDSSYMPLHWDGMFRPQVPEYQIFQCVQAPLAGQGGRTTFTHTAKVLQHATEQERALWQRVTGHYQREMEFYSSHAVSAVIARHPYRAYEVIRYAEPHFAERGELINPPDVRFSGIEEQQLAEFHYSLRQALYDPRHFYAHEWCGDDVVITDNFTLLHGRERFLSHSPRHIRRVQVLSDPPFDNPNLESYR</sequence>
<keyword evidence="5" id="KW-1185">Reference proteome</keyword>
<evidence type="ECO:0000313" key="5">
    <source>
        <dbReference type="Proteomes" id="UP000016570"/>
    </source>
</evidence>
<dbReference type="STRING" id="1219065.VPR01S_04_01260"/>
<dbReference type="InterPro" id="IPR042098">
    <property type="entry name" value="TauD-like_sf"/>
</dbReference>
<protein>
    <submittedName>
        <fullName evidence="4">Putative dioxygenase</fullName>
    </submittedName>
</protein>
<dbReference type="RefSeq" id="WP_021704501.1">
    <property type="nucleotide sequence ID" value="NZ_BATJ01000004.1"/>
</dbReference>
<dbReference type="AlphaFoldDB" id="U2ZFQ5"/>
<dbReference type="Gene3D" id="3.60.130.10">
    <property type="entry name" value="Clavaminate synthase-like"/>
    <property type="match status" value="1"/>
</dbReference>
<dbReference type="SUPFAM" id="SSF51197">
    <property type="entry name" value="Clavaminate synthase-like"/>
    <property type="match status" value="1"/>
</dbReference>
<keyword evidence="4" id="KW-0223">Dioxygenase</keyword>
<evidence type="ECO:0000313" key="4">
    <source>
        <dbReference type="EMBL" id="GAD66521.1"/>
    </source>
</evidence>
<comment type="caution">
    <text evidence="4">The sequence shown here is derived from an EMBL/GenBank/DDBJ whole genome shotgun (WGS) entry which is preliminary data.</text>
</comment>
<dbReference type="PANTHER" id="PTHR10696">
    <property type="entry name" value="GAMMA-BUTYROBETAINE HYDROXYLASE-RELATED"/>
    <property type="match status" value="1"/>
</dbReference>
<dbReference type="eggNOG" id="COG2175">
    <property type="taxonomic scope" value="Bacteria"/>
</dbReference>
<evidence type="ECO:0000256" key="2">
    <source>
        <dbReference type="ARBA" id="ARBA00023002"/>
    </source>
</evidence>
<keyword evidence="2" id="KW-0560">Oxidoreductase</keyword>
<dbReference type="PANTHER" id="PTHR10696:SF53">
    <property type="entry name" value="TYROSINE ISONITRILE DESATURASE"/>
    <property type="match status" value="1"/>
</dbReference>
<accession>U2ZFQ5</accession>
<feature type="domain" description="TauD/TfdA-like" evidence="3">
    <location>
        <begin position="30"/>
        <end position="261"/>
    </location>
</feature>
<name>U2ZFQ5_VIBPR</name>
<dbReference type="Pfam" id="PF02668">
    <property type="entry name" value="TauD"/>
    <property type="match status" value="1"/>
</dbReference>
<reference evidence="4 5" key="1">
    <citation type="submission" date="2013-09" db="EMBL/GenBank/DDBJ databases">
        <title>Whole genome shotgun sequence of Vibrio proteolyticus NBRC 13287.</title>
        <authorList>
            <person name="Isaki S."/>
            <person name="Hosoyama A."/>
            <person name="Numata M."/>
            <person name="Hashimoto M."/>
            <person name="Hosoyama Y."/>
            <person name="Tsuchikane K."/>
            <person name="Noguchi M."/>
            <person name="Hirakata S."/>
            <person name="Ichikawa N."/>
            <person name="Ohji S."/>
            <person name="Yamazoe A."/>
            <person name="Fujita N."/>
        </authorList>
    </citation>
    <scope>NUCLEOTIDE SEQUENCE [LARGE SCALE GENOMIC DNA]</scope>
    <source>
        <strain evidence="4 5">NBRC 13287</strain>
    </source>
</reference>